<name>A0A4R0JEH7_9ACTN</name>
<evidence type="ECO:0000313" key="2">
    <source>
        <dbReference type="EMBL" id="TCC40055.1"/>
    </source>
</evidence>
<evidence type="ECO:0000259" key="1">
    <source>
        <dbReference type="Pfam" id="PF14534"/>
    </source>
</evidence>
<protein>
    <submittedName>
        <fullName evidence="2">SgcJ/EcaC family oxidoreductase</fullName>
    </submittedName>
</protein>
<keyword evidence="3" id="KW-1185">Reference proteome</keyword>
<dbReference type="InterPro" id="IPR032710">
    <property type="entry name" value="NTF2-like_dom_sf"/>
</dbReference>
<dbReference type="EMBL" id="SJKD01000013">
    <property type="protein sequence ID" value="TCC40055.1"/>
    <property type="molecule type" value="Genomic_DNA"/>
</dbReference>
<dbReference type="Gene3D" id="3.10.450.50">
    <property type="match status" value="1"/>
</dbReference>
<dbReference type="AlphaFoldDB" id="A0A4R0JEH7"/>
<gene>
    <name evidence="2" type="ORF">E0H75_38955</name>
</gene>
<reference evidence="2 3" key="1">
    <citation type="submission" date="2019-02" db="EMBL/GenBank/DDBJ databases">
        <title>Kribbella capetownensis sp. nov. and Kribbella speibonae sp. nov., isolated from soil.</title>
        <authorList>
            <person name="Curtis S.M."/>
            <person name="Norton I."/>
            <person name="Everest G.J."/>
            <person name="Meyers P.R."/>
        </authorList>
    </citation>
    <scope>NUCLEOTIDE SEQUENCE [LARGE SCALE GENOMIC DNA]</scope>
    <source>
        <strain evidence="2 3">YM53</strain>
    </source>
</reference>
<dbReference type="RefSeq" id="WP_131518754.1">
    <property type="nucleotide sequence ID" value="NZ_SJKD01000013.1"/>
</dbReference>
<dbReference type="Proteomes" id="UP000293342">
    <property type="component" value="Unassembled WGS sequence"/>
</dbReference>
<proteinExistence type="predicted"/>
<dbReference type="Pfam" id="PF14534">
    <property type="entry name" value="DUF4440"/>
    <property type="match status" value="1"/>
</dbReference>
<feature type="domain" description="DUF4440" evidence="1">
    <location>
        <begin position="24"/>
        <end position="127"/>
    </location>
</feature>
<dbReference type="InterPro" id="IPR011944">
    <property type="entry name" value="Steroid_delta5-4_isomerase"/>
</dbReference>
<organism evidence="2 3">
    <name type="scientific">Kribbella capetownensis</name>
    <dbReference type="NCBI Taxonomy" id="1572659"/>
    <lineage>
        <taxon>Bacteria</taxon>
        <taxon>Bacillati</taxon>
        <taxon>Actinomycetota</taxon>
        <taxon>Actinomycetes</taxon>
        <taxon>Propionibacteriales</taxon>
        <taxon>Kribbellaceae</taxon>
        <taxon>Kribbella</taxon>
    </lineage>
</organism>
<evidence type="ECO:0000313" key="3">
    <source>
        <dbReference type="Proteomes" id="UP000293342"/>
    </source>
</evidence>
<dbReference type="NCBIfam" id="TIGR02246">
    <property type="entry name" value="SgcJ/EcaC family oxidoreductase"/>
    <property type="match status" value="1"/>
</dbReference>
<accession>A0A4R0JEH7</accession>
<sequence length="136" mass="14483">MTSTTELTSTDEREIRDLVARADQAQSDAVVLPGLHTDEMVIVNIAGRRLFGREAFTQAMSAALGSALKDVRTSVDILDVRPLTADAVLVSCLKTVHDNRPDAEPGALPATGALTYVALRTAAGWRLALAQTTPIQ</sequence>
<dbReference type="InterPro" id="IPR027843">
    <property type="entry name" value="DUF4440"/>
</dbReference>
<comment type="caution">
    <text evidence="2">The sequence shown here is derived from an EMBL/GenBank/DDBJ whole genome shotgun (WGS) entry which is preliminary data.</text>
</comment>
<dbReference type="OrthoDB" id="2887901at2"/>
<dbReference type="SUPFAM" id="SSF54427">
    <property type="entry name" value="NTF2-like"/>
    <property type="match status" value="1"/>
</dbReference>